<dbReference type="AlphaFoldDB" id="A0A672MVU7"/>
<dbReference type="InterPro" id="IPR037070">
    <property type="entry name" value="Formiminotransferase_C_sf"/>
</dbReference>
<dbReference type="Pfam" id="PF04961">
    <property type="entry name" value="FTCD_C"/>
    <property type="match status" value="1"/>
</dbReference>
<organism evidence="3 4">
    <name type="scientific">Sinocyclocheilus grahami</name>
    <name type="common">Dianchi golden-line fish</name>
    <name type="synonym">Barbus grahami</name>
    <dbReference type="NCBI Taxonomy" id="75366"/>
    <lineage>
        <taxon>Eukaryota</taxon>
        <taxon>Metazoa</taxon>
        <taxon>Chordata</taxon>
        <taxon>Craniata</taxon>
        <taxon>Vertebrata</taxon>
        <taxon>Euteleostomi</taxon>
        <taxon>Actinopterygii</taxon>
        <taxon>Neopterygii</taxon>
        <taxon>Teleostei</taxon>
        <taxon>Ostariophysi</taxon>
        <taxon>Cypriniformes</taxon>
        <taxon>Cyprinidae</taxon>
        <taxon>Cyprininae</taxon>
        <taxon>Sinocyclocheilus</taxon>
    </lineage>
</organism>
<keyword evidence="1" id="KW-1133">Transmembrane helix</keyword>
<evidence type="ECO:0000259" key="2">
    <source>
        <dbReference type="SMART" id="SM01221"/>
    </source>
</evidence>
<evidence type="ECO:0000313" key="4">
    <source>
        <dbReference type="Proteomes" id="UP000472262"/>
    </source>
</evidence>
<dbReference type="Proteomes" id="UP000472262">
    <property type="component" value="Unassembled WGS sequence"/>
</dbReference>
<dbReference type="InterPro" id="IPR051623">
    <property type="entry name" value="FTCD"/>
</dbReference>
<feature type="transmembrane region" description="Helical" evidence="1">
    <location>
        <begin position="161"/>
        <end position="179"/>
    </location>
</feature>
<evidence type="ECO:0000256" key="1">
    <source>
        <dbReference type="SAM" id="Phobius"/>
    </source>
</evidence>
<dbReference type="InterPro" id="IPR007044">
    <property type="entry name" value="Cyclodeamin/CycHdrlase"/>
</dbReference>
<feature type="domain" description="Formiminotransferase C-terminal subdomain" evidence="2">
    <location>
        <begin position="21"/>
        <end position="162"/>
    </location>
</feature>
<dbReference type="SUPFAM" id="SSF55116">
    <property type="entry name" value="Formiminotransferase domain of formiminotransferase-cyclodeaminase"/>
    <property type="match status" value="1"/>
</dbReference>
<dbReference type="SMART" id="SM01221">
    <property type="entry name" value="FTCD"/>
    <property type="match status" value="1"/>
</dbReference>
<dbReference type="PANTHER" id="PTHR12234:SF0">
    <property type="entry name" value="FORMIMIDOYLTRANSFERASE-CYCLODEAMINASE"/>
    <property type="match status" value="1"/>
</dbReference>
<dbReference type="FunFam" id="3.30.70.670:FF:000001">
    <property type="entry name" value="Formimidoyltransferase cyclodeaminase"/>
    <property type="match status" value="1"/>
</dbReference>
<proteinExistence type="predicted"/>
<evidence type="ECO:0000313" key="3">
    <source>
        <dbReference type="Ensembl" id="ENSSGRP00000039792.1"/>
    </source>
</evidence>
<dbReference type="Pfam" id="PF02971">
    <property type="entry name" value="FTCD"/>
    <property type="match status" value="1"/>
</dbReference>
<feature type="transmembrane region" description="Helical" evidence="1">
    <location>
        <begin position="185"/>
        <end position="203"/>
    </location>
</feature>
<dbReference type="Gene3D" id="1.20.120.680">
    <property type="entry name" value="Formiminotetrahydrofolate cyclodeaminase monomer, up-and-down helical bundle"/>
    <property type="match status" value="1"/>
</dbReference>
<dbReference type="PANTHER" id="PTHR12234">
    <property type="entry name" value="FORMIMINOTRANSFERASE-CYCLODEAMINASE"/>
    <property type="match status" value="1"/>
</dbReference>
<reference evidence="3" key="2">
    <citation type="submission" date="2025-09" db="UniProtKB">
        <authorList>
            <consortium name="Ensembl"/>
        </authorList>
    </citation>
    <scope>IDENTIFICATION</scope>
</reference>
<name>A0A672MVU7_SINGR</name>
<keyword evidence="1" id="KW-0812">Transmembrane</keyword>
<reference evidence="3" key="1">
    <citation type="submission" date="2025-08" db="UniProtKB">
        <authorList>
            <consortium name="Ensembl"/>
        </authorList>
    </citation>
    <scope>IDENTIFICATION</scope>
</reference>
<dbReference type="GO" id="GO:0005542">
    <property type="term" value="F:folic acid binding"/>
    <property type="evidence" value="ECO:0007669"/>
    <property type="project" value="InterPro"/>
</dbReference>
<dbReference type="InterPro" id="IPR013802">
    <property type="entry name" value="Formiminotransferase_C"/>
</dbReference>
<keyword evidence="4" id="KW-1185">Reference proteome</keyword>
<dbReference type="GO" id="GO:0016740">
    <property type="term" value="F:transferase activity"/>
    <property type="evidence" value="ECO:0007669"/>
    <property type="project" value="InterPro"/>
</dbReference>
<keyword evidence="1" id="KW-0472">Membrane</keyword>
<dbReference type="Ensembl" id="ENSSGRT00000042665.1">
    <property type="protein sequence ID" value="ENSSGRP00000039792.1"/>
    <property type="gene ID" value="ENSSGRG00000021699.1"/>
</dbReference>
<dbReference type="SUPFAM" id="SSF101262">
    <property type="entry name" value="Methenyltetrahydrofolate cyclohydrolase-like"/>
    <property type="match status" value="1"/>
</dbReference>
<dbReference type="InParanoid" id="A0A672MVU7"/>
<accession>A0A672MVU7</accession>
<sequence length="333" mass="37271">FPPIKKKSKWTPEYVTGARKFLIAYNVNLLSTKEQAHRIALDIREQGRGKDQPGLLRKVQGIGWYLEEANLAQVSTNILDFEVTPVHMVYEEICKDARDLNLPVVRSQIVGLIPLKAMLDCADFYIQKEKLFIVEEEHKIRLVISKLGLDSLGPFIHIDKIMYIIFLIGFLIVGARTAAPGGGSVSAAIAAMGAALGCMDGQMTYGKRQFESLDAEMRKLIPPFHEAMNDSLLKVDADSMAFNSYMAALKLPKGTPDEIKRYAMQEALKVALGIPLSLAEIINKLWPALKEMVKYGNVFLWFVDFQTVAKVSVLLKNARENANIVLEMADQRK</sequence>
<dbReference type="Gene3D" id="3.30.70.670">
    <property type="entry name" value="Formiminotransferase, C-terminal subdomain"/>
    <property type="match status" value="1"/>
</dbReference>
<protein>
    <submittedName>
        <fullName evidence="3">Formimidoyltransferase cyclodeaminase</fullName>
    </submittedName>
</protein>
<dbReference type="InterPro" id="IPR022384">
    <property type="entry name" value="FormiminoTrfase_cat_dom_sf"/>
</dbReference>
<dbReference type="InterPro" id="IPR036178">
    <property type="entry name" value="Formintransfe-cycloase-like_sf"/>
</dbReference>